<evidence type="ECO:0000313" key="2">
    <source>
        <dbReference type="Proteomes" id="UP001499895"/>
    </source>
</evidence>
<accession>A0ABN1A764</accession>
<dbReference type="InterPro" id="IPR029074">
    <property type="entry name" value="Imm49"/>
</dbReference>
<organism evidence="1 2">
    <name type="scientific">Streptomyces stramineus</name>
    <dbReference type="NCBI Taxonomy" id="173861"/>
    <lineage>
        <taxon>Bacteria</taxon>
        <taxon>Bacillati</taxon>
        <taxon>Actinomycetota</taxon>
        <taxon>Actinomycetes</taxon>
        <taxon>Kitasatosporales</taxon>
        <taxon>Streptomycetaceae</taxon>
        <taxon>Streptomyces</taxon>
    </lineage>
</organism>
<reference evidence="1 2" key="1">
    <citation type="journal article" date="2019" name="Int. J. Syst. Evol. Microbiol.">
        <title>The Global Catalogue of Microorganisms (GCM) 10K type strain sequencing project: providing services to taxonomists for standard genome sequencing and annotation.</title>
        <authorList>
            <consortium name="The Broad Institute Genomics Platform"/>
            <consortium name="The Broad Institute Genome Sequencing Center for Infectious Disease"/>
            <person name="Wu L."/>
            <person name="Ma J."/>
        </authorList>
    </citation>
    <scope>NUCLEOTIDE SEQUENCE [LARGE SCALE GENOMIC DNA]</scope>
    <source>
        <strain evidence="1 2">JCM 10649</strain>
    </source>
</reference>
<gene>
    <name evidence="1" type="ORF">GCM10009544_34330</name>
</gene>
<dbReference type="EMBL" id="BAAAHB010000035">
    <property type="protein sequence ID" value="GAA0469241.1"/>
    <property type="molecule type" value="Genomic_DNA"/>
</dbReference>
<sequence>MHNTHIARHAVADAQVAAAVGNFASRIGRQVDLMQHSEGRDPFGWELIADEFLDYAGALSLTDPDLRSNDAHQALRAAADAARGVVTLGVYQWEPVHVFIEYVNFGLTYRPAEDPAMDLSAQDWLRALHLAVICGRYEAEAATFGETAQALAVAADAPLGRRAAADLAFGLLAYVRDYDLDEGDGYDGEPLNRAEAAARLDALLAESTGPEAWRVPELTATRALLTGDREAFRDGLAGMLARHHEVHARGTASPRSLLPLGAIALAALATRREGWEPGIESAYLPATLVTGRRTPGPRVGPYGRDKNPAAAAEHAAGRTVTVVRPPAGGTPPSGESAYDRITAEKVAELADPEADLHLATRMLPSTARYQILRFQGRAAFDPDGSDPRQLEALTLAAELGAAAFRTAGPATGERVDVVIGGTTLSLPHVGRQRDTRSGAWTAAVGAALAAGARRPLEELLAVDPAVFAGEDRTLVSTTYRDALHDHLRGADARPATDRALLARTALLARGGDFLCPPAVLLSQLVAGDAAGFALALADALEEHRDHYSVGDRAEGVDALIGLDVLALACHARARGLLPVPVRSEYLPAAILDAHAPR</sequence>
<dbReference type="Proteomes" id="UP001499895">
    <property type="component" value="Unassembled WGS sequence"/>
</dbReference>
<evidence type="ECO:0000313" key="1">
    <source>
        <dbReference type="EMBL" id="GAA0469241.1"/>
    </source>
</evidence>
<dbReference type="RefSeq" id="WP_344091369.1">
    <property type="nucleotide sequence ID" value="NZ_BAAAHB010000035.1"/>
</dbReference>
<protein>
    <submittedName>
        <fullName evidence="1">Uncharacterized protein</fullName>
    </submittedName>
</protein>
<name>A0ABN1A764_9ACTN</name>
<dbReference type="Pfam" id="PF15575">
    <property type="entry name" value="Imm49"/>
    <property type="match status" value="2"/>
</dbReference>
<keyword evidence="2" id="KW-1185">Reference proteome</keyword>
<proteinExistence type="predicted"/>
<comment type="caution">
    <text evidence="1">The sequence shown here is derived from an EMBL/GenBank/DDBJ whole genome shotgun (WGS) entry which is preliminary data.</text>
</comment>